<reference evidence="9" key="1">
    <citation type="submission" date="2019-10" db="EMBL/GenBank/DDBJ databases">
        <authorList>
            <person name="Zhang R."/>
            <person name="Pan Y."/>
            <person name="Wang J."/>
            <person name="Ma R."/>
            <person name="Yu S."/>
        </authorList>
    </citation>
    <scope>NUCLEOTIDE SEQUENCE</scope>
    <source>
        <strain evidence="9">LA-IB0</strain>
        <tissue evidence="9">Leaf</tissue>
    </source>
</reference>
<comment type="caution">
    <text evidence="9">The sequence shown here is derived from an EMBL/GenBank/DDBJ whole genome shotgun (WGS) entry which is preliminary data.</text>
</comment>
<feature type="compositionally biased region" description="Basic and acidic residues" evidence="6">
    <location>
        <begin position="154"/>
        <end position="168"/>
    </location>
</feature>
<dbReference type="EMBL" id="WHWC01000007">
    <property type="protein sequence ID" value="KAG8380016.1"/>
    <property type="molecule type" value="Genomic_DNA"/>
</dbReference>
<dbReference type="Gene3D" id="1.10.10.60">
    <property type="entry name" value="Homeodomain-like"/>
    <property type="match status" value="1"/>
</dbReference>
<accession>A0AAV6XB08</accession>
<keyword evidence="2" id="KW-0805">Transcription regulation</keyword>
<dbReference type="PANTHER" id="PTHR44191:SF4">
    <property type="entry name" value="OS01G0187900 PROTEIN"/>
    <property type="match status" value="1"/>
</dbReference>
<feature type="domain" description="Myb-like" evidence="7">
    <location>
        <begin position="80"/>
        <end position="132"/>
    </location>
</feature>
<evidence type="ECO:0000259" key="8">
    <source>
        <dbReference type="PROSITE" id="PS51294"/>
    </source>
</evidence>
<dbReference type="Pfam" id="PF00249">
    <property type="entry name" value="Myb_DNA-binding"/>
    <property type="match status" value="1"/>
</dbReference>
<dbReference type="GO" id="GO:0009723">
    <property type="term" value="P:response to ethylene"/>
    <property type="evidence" value="ECO:0007669"/>
    <property type="project" value="TreeGrafter"/>
</dbReference>
<dbReference type="InterPro" id="IPR017930">
    <property type="entry name" value="Myb_dom"/>
</dbReference>
<dbReference type="InterPro" id="IPR001005">
    <property type="entry name" value="SANT/Myb"/>
</dbReference>
<keyword evidence="3" id="KW-0238">DNA-binding</keyword>
<gene>
    <name evidence="9" type="ORF">BUALT_Bualt07G0149700</name>
</gene>
<evidence type="ECO:0000256" key="1">
    <source>
        <dbReference type="ARBA" id="ARBA00004123"/>
    </source>
</evidence>
<dbReference type="PANTHER" id="PTHR44191">
    <property type="entry name" value="TRANSCRIPTION FACTOR KUA1"/>
    <property type="match status" value="1"/>
</dbReference>
<proteinExistence type="predicted"/>
<evidence type="ECO:0000256" key="2">
    <source>
        <dbReference type="ARBA" id="ARBA00023015"/>
    </source>
</evidence>
<feature type="region of interest" description="Disordered" evidence="6">
    <location>
        <begin position="143"/>
        <end position="170"/>
    </location>
</feature>
<evidence type="ECO:0000313" key="10">
    <source>
        <dbReference type="Proteomes" id="UP000826271"/>
    </source>
</evidence>
<dbReference type="SUPFAM" id="SSF46689">
    <property type="entry name" value="Homeodomain-like"/>
    <property type="match status" value="1"/>
</dbReference>
<protein>
    <submittedName>
        <fullName evidence="9">Uncharacterized protein</fullName>
    </submittedName>
</protein>
<dbReference type="GO" id="GO:0006355">
    <property type="term" value="P:regulation of DNA-templated transcription"/>
    <property type="evidence" value="ECO:0007669"/>
    <property type="project" value="UniProtKB-ARBA"/>
</dbReference>
<evidence type="ECO:0000256" key="4">
    <source>
        <dbReference type="ARBA" id="ARBA00023163"/>
    </source>
</evidence>
<dbReference type="CDD" id="cd00167">
    <property type="entry name" value="SANT"/>
    <property type="match status" value="1"/>
</dbReference>
<sequence>MTRCSHCSSNGHNTRTCSTRNGVVRLFGVKLTNASFVKKSASMGNLSHYSGAAAESPEEYHSDDAAAQRFAAHRHRRRPLPRKKASPWTEEEHRQFLLGLKKMGRGAWKDISQYYVPTRTSVQVASHAQKYFIRQSNATKKKRRSSLFDMLPDQMEKDSSSREDDDTKNIPMPSLDLSLKQAFMPFQFQLWSPNASSLNNDAAGTSEEPIRRVPVVPEEPMEELIGISQLTLQETTPIHIDPSPLSLRLPGEP</sequence>
<evidence type="ECO:0000259" key="7">
    <source>
        <dbReference type="PROSITE" id="PS50090"/>
    </source>
</evidence>
<dbReference type="NCBIfam" id="TIGR01557">
    <property type="entry name" value="myb_SHAQKYF"/>
    <property type="match status" value="1"/>
</dbReference>
<keyword evidence="4" id="KW-0804">Transcription</keyword>
<dbReference type="PROSITE" id="PS50090">
    <property type="entry name" value="MYB_LIKE"/>
    <property type="match status" value="1"/>
</dbReference>
<evidence type="ECO:0000256" key="3">
    <source>
        <dbReference type="ARBA" id="ARBA00023125"/>
    </source>
</evidence>
<keyword evidence="10" id="KW-1185">Reference proteome</keyword>
<dbReference type="Proteomes" id="UP000826271">
    <property type="component" value="Unassembled WGS sequence"/>
</dbReference>
<dbReference type="GO" id="GO:0005634">
    <property type="term" value="C:nucleus"/>
    <property type="evidence" value="ECO:0007669"/>
    <property type="project" value="UniProtKB-SubCell"/>
</dbReference>
<dbReference type="AlphaFoldDB" id="A0AAV6XB08"/>
<comment type="subcellular location">
    <subcellularLocation>
        <location evidence="1">Nucleus</location>
    </subcellularLocation>
</comment>
<dbReference type="GO" id="GO:0003677">
    <property type="term" value="F:DNA binding"/>
    <property type="evidence" value="ECO:0007669"/>
    <property type="project" value="UniProtKB-KW"/>
</dbReference>
<feature type="domain" description="HTH myb-type" evidence="8">
    <location>
        <begin position="80"/>
        <end position="136"/>
    </location>
</feature>
<keyword evidence="5" id="KW-0539">Nucleus</keyword>
<dbReference type="InterPro" id="IPR009057">
    <property type="entry name" value="Homeodomain-like_sf"/>
</dbReference>
<dbReference type="SMART" id="SM00717">
    <property type="entry name" value="SANT"/>
    <property type="match status" value="1"/>
</dbReference>
<dbReference type="FunFam" id="1.10.10.60:FF:000009">
    <property type="entry name" value="transcription factor MYB1R1"/>
    <property type="match status" value="1"/>
</dbReference>
<evidence type="ECO:0000313" key="9">
    <source>
        <dbReference type="EMBL" id="KAG8380016.1"/>
    </source>
</evidence>
<name>A0AAV6XB08_9LAMI</name>
<dbReference type="PROSITE" id="PS51294">
    <property type="entry name" value="HTH_MYB"/>
    <property type="match status" value="1"/>
</dbReference>
<dbReference type="InterPro" id="IPR006447">
    <property type="entry name" value="Myb_dom_plants"/>
</dbReference>
<dbReference type="GO" id="GO:0009739">
    <property type="term" value="P:response to gibberellin"/>
    <property type="evidence" value="ECO:0007669"/>
    <property type="project" value="TreeGrafter"/>
</dbReference>
<organism evidence="9 10">
    <name type="scientific">Buddleja alternifolia</name>
    <dbReference type="NCBI Taxonomy" id="168488"/>
    <lineage>
        <taxon>Eukaryota</taxon>
        <taxon>Viridiplantae</taxon>
        <taxon>Streptophyta</taxon>
        <taxon>Embryophyta</taxon>
        <taxon>Tracheophyta</taxon>
        <taxon>Spermatophyta</taxon>
        <taxon>Magnoliopsida</taxon>
        <taxon>eudicotyledons</taxon>
        <taxon>Gunneridae</taxon>
        <taxon>Pentapetalae</taxon>
        <taxon>asterids</taxon>
        <taxon>lamiids</taxon>
        <taxon>Lamiales</taxon>
        <taxon>Scrophulariaceae</taxon>
        <taxon>Buddlejeae</taxon>
        <taxon>Buddleja</taxon>
    </lineage>
</organism>
<evidence type="ECO:0000256" key="6">
    <source>
        <dbReference type="SAM" id="MobiDB-lite"/>
    </source>
</evidence>
<dbReference type="InterPro" id="IPR052245">
    <property type="entry name" value="Plant_Stress_Dev_TF"/>
</dbReference>
<evidence type="ECO:0000256" key="5">
    <source>
        <dbReference type="ARBA" id="ARBA00023242"/>
    </source>
</evidence>